<keyword evidence="4 6" id="KW-1133">Transmembrane helix</keyword>
<feature type="transmembrane region" description="Helical" evidence="6">
    <location>
        <begin position="82"/>
        <end position="104"/>
    </location>
</feature>
<evidence type="ECO:0000313" key="7">
    <source>
        <dbReference type="EMBL" id="MET6996657.1"/>
    </source>
</evidence>
<protein>
    <submittedName>
        <fullName evidence="7">Polysaccharide biosynthesis C-terminal domain-containing protein</fullName>
    </submittedName>
</protein>
<evidence type="ECO:0000256" key="3">
    <source>
        <dbReference type="ARBA" id="ARBA00022692"/>
    </source>
</evidence>
<keyword evidence="5 6" id="KW-0472">Membrane</keyword>
<evidence type="ECO:0000256" key="6">
    <source>
        <dbReference type="SAM" id="Phobius"/>
    </source>
</evidence>
<evidence type="ECO:0000256" key="2">
    <source>
        <dbReference type="ARBA" id="ARBA00022475"/>
    </source>
</evidence>
<evidence type="ECO:0000256" key="4">
    <source>
        <dbReference type="ARBA" id="ARBA00022989"/>
    </source>
</evidence>
<evidence type="ECO:0000256" key="5">
    <source>
        <dbReference type="ARBA" id="ARBA00023136"/>
    </source>
</evidence>
<dbReference type="Proteomes" id="UP001549749">
    <property type="component" value="Unassembled WGS sequence"/>
</dbReference>
<dbReference type="EMBL" id="JBEXAC010000001">
    <property type="protein sequence ID" value="MET6996657.1"/>
    <property type="molecule type" value="Genomic_DNA"/>
</dbReference>
<comment type="subcellular location">
    <subcellularLocation>
        <location evidence="1">Cell membrane</location>
        <topology evidence="1">Multi-pass membrane protein</topology>
    </subcellularLocation>
</comment>
<feature type="transmembrane region" description="Helical" evidence="6">
    <location>
        <begin position="452"/>
        <end position="472"/>
    </location>
</feature>
<evidence type="ECO:0000313" key="8">
    <source>
        <dbReference type="Proteomes" id="UP001549749"/>
    </source>
</evidence>
<proteinExistence type="predicted"/>
<name>A0ABV2T0W0_9BACT</name>
<dbReference type="Pfam" id="PF01943">
    <property type="entry name" value="Polysacc_synt"/>
    <property type="match status" value="1"/>
</dbReference>
<feature type="transmembrane region" description="Helical" evidence="6">
    <location>
        <begin position="371"/>
        <end position="388"/>
    </location>
</feature>
<dbReference type="PANTHER" id="PTHR30250">
    <property type="entry name" value="PST FAMILY PREDICTED COLANIC ACID TRANSPORTER"/>
    <property type="match status" value="1"/>
</dbReference>
<feature type="transmembrane region" description="Helical" evidence="6">
    <location>
        <begin position="12"/>
        <end position="30"/>
    </location>
</feature>
<feature type="transmembrane region" description="Helical" evidence="6">
    <location>
        <begin position="158"/>
        <end position="176"/>
    </location>
</feature>
<feature type="transmembrane region" description="Helical" evidence="6">
    <location>
        <begin position="423"/>
        <end position="446"/>
    </location>
</feature>
<keyword evidence="3 6" id="KW-0812">Transmembrane</keyword>
<sequence length="495" mass="56274">MGIIKKQGVFSLFFTYFGFLIGAVNTFFLLPNYLEPEQVGLTKVLLDVGLTISGFATLGSFSVSFKFFPFYRDNLPKNKNDLFTRIALVSLLGFTIIAGLTIVFKQQIIAKFITKSPLFVDYYYLIYPFSFLLLCFSFFEAYCWSVRKTIMSTIQKELVLRVVTTLLILAFILHLFNFHQFIIAYSLLYFVPAVWLALYLHKQGELYFAREVSNVTRKLKKRMINYGGFVFAGSSFFIVTQALDSLFISGIKGLDNTAVYTIAAYMATVIQVPQRSIISIATPILSQSWKDKDYANIRMIYEKSSLNMLIAALFIFLIIWINLDTFFSFLPKEYAAGKWVIFILGISKIIDMGTGLNNVIIGTSNFWKFDFYTSAILIFLIVPGNYFLITHFGILGAALSNLIAFTIYDIIRLTFIWRKFNLFPFSINTLKAILAGALSYLAVYLVPDMSNLYVHSMVISIVFVGVFAALILGGRVSEDINGFWKMALKKITKGR</sequence>
<accession>A0ABV2T0W0</accession>
<feature type="transmembrane region" description="Helical" evidence="6">
    <location>
        <begin position="124"/>
        <end position="146"/>
    </location>
</feature>
<keyword evidence="2" id="KW-1003">Cell membrane</keyword>
<dbReference type="RefSeq" id="WP_354659298.1">
    <property type="nucleotide sequence ID" value="NZ_JBEXAC010000001.1"/>
</dbReference>
<feature type="transmembrane region" description="Helical" evidence="6">
    <location>
        <begin position="306"/>
        <end position="327"/>
    </location>
</feature>
<feature type="transmembrane region" description="Helical" evidence="6">
    <location>
        <begin position="339"/>
        <end position="359"/>
    </location>
</feature>
<dbReference type="PANTHER" id="PTHR30250:SF11">
    <property type="entry name" value="O-ANTIGEN TRANSPORTER-RELATED"/>
    <property type="match status" value="1"/>
</dbReference>
<feature type="transmembrane region" description="Helical" evidence="6">
    <location>
        <begin position="223"/>
        <end position="243"/>
    </location>
</feature>
<evidence type="ECO:0000256" key="1">
    <source>
        <dbReference type="ARBA" id="ARBA00004651"/>
    </source>
</evidence>
<reference evidence="7 8" key="1">
    <citation type="submission" date="2024-06" db="EMBL/GenBank/DDBJ databases">
        <title>Chitinophaga defluvii sp. nov., isolated from municipal sewage.</title>
        <authorList>
            <person name="Zhang L."/>
        </authorList>
    </citation>
    <scope>NUCLEOTIDE SEQUENCE [LARGE SCALE GENOMIC DNA]</scope>
    <source>
        <strain evidence="7 8">H8</strain>
    </source>
</reference>
<organism evidence="7 8">
    <name type="scientific">Chitinophaga defluvii</name>
    <dbReference type="NCBI Taxonomy" id="3163343"/>
    <lineage>
        <taxon>Bacteria</taxon>
        <taxon>Pseudomonadati</taxon>
        <taxon>Bacteroidota</taxon>
        <taxon>Chitinophagia</taxon>
        <taxon>Chitinophagales</taxon>
        <taxon>Chitinophagaceae</taxon>
        <taxon>Chitinophaga</taxon>
    </lineage>
</organism>
<dbReference type="InterPro" id="IPR002797">
    <property type="entry name" value="Polysacc_synth"/>
</dbReference>
<comment type="caution">
    <text evidence="7">The sequence shown here is derived from an EMBL/GenBank/DDBJ whole genome shotgun (WGS) entry which is preliminary data.</text>
</comment>
<keyword evidence="8" id="KW-1185">Reference proteome</keyword>
<feature type="transmembrane region" description="Helical" evidence="6">
    <location>
        <begin position="182"/>
        <end position="202"/>
    </location>
</feature>
<gene>
    <name evidence="7" type="ORF">ABR189_04730</name>
</gene>
<dbReference type="InterPro" id="IPR050833">
    <property type="entry name" value="Poly_Biosynth_Transport"/>
</dbReference>
<feature type="transmembrane region" description="Helical" evidence="6">
    <location>
        <begin position="50"/>
        <end position="70"/>
    </location>
</feature>